<dbReference type="Gene3D" id="3.40.630.190">
    <property type="entry name" value="LCP protein"/>
    <property type="match status" value="1"/>
</dbReference>
<gene>
    <name evidence="3" type="ORF">IAD16_08110</name>
</gene>
<dbReference type="AlphaFoldDB" id="A0A9D1L9K9"/>
<dbReference type="PANTHER" id="PTHR33392">
    <property type="entry name" value="POLYISOPRENYL-TEICHOIC ACID--PEPTIDOGLYCAN TEICHOIC ACID TRANSFERASE TAGU"/>
    <property type="match status" value="1"/>
</dbReference>
<evidence type="ECO:0000313" key="3">
    <source>
        <dbReference type="EMBL" id="HIU28327.1"/>
    </source>
</evidence>
<protein>
    <submittedName>
        <fullName evidence="3">LCP family protein</fullName>
    </submittedName>
</protein>
<dbReference type="Proteomes" id="UP000824091">
    <property type="component" value="Unassembled WGS sequence"/>
</dbReference>
<organism evidence="3 4">
    <name type="scientific">Candidatus Fimisoma avicola</name>
    <dbReference type="NCBI Taxonomy" id="2840826"/>
    <lineage>
        <taxon>Bacteria</taxon>
        <taxon>Bacillati</taxon>
        <taxon>Bacillota</taxon>
        <taxon>Clostridia</taxon>
        <taxon>Eubacteriales</taxon>
        <taxon>Candidatus Fimisoma</taxon>
    </lineage>
</organism>
<dbReference type="PANTHER" id="PTHR33392:SF6">
    <property type="entry name" value="POLYISOPRENYL-TEICHOIC ACID--PEPTIDOGLYCAN TEICHOIC ACID TRANSFERASE TAGU"/>
    <property type="match status" value="1"/>
</dbReference>
<name>A0A9D1L9K9_9FIRM</name>
<proteinExistence type="inferred from homology"/>
<accession>A0A9D1L9K9</accession>
<feature type="domain" description="Cell envelope-related transcriptional attenuator" evidence="2">
    <location>
        <begin position="3"/>
        <end position="52"/>
    </location>
</feature>
<comment type="caution">
    <text evidence="3">The sequence shown here is derived from an EMBL/GenBank/DDBJ whole genome shotgun (WGS) entry which is preliminary data.</text>
</comment>
<dbReference type="InterPro" id="IPR004474">
    <property type="entry name" value="LytR_CpsA_psr"/>
</dbReference>
<evidence type="ECO:0000259" key="2">
    <source>
        <dbReference type="Pfam" id="PF03816"/>
    </source>
</evidence>
<dbReference type="Pfam" id="PF03816">
    <property type="entry name" value="LytR_cpsA_psr"/>
    <property type="match status" value="1"/>
</dbReference>
<feature type="non-terminal residue" evidence="3">
    <location>
        <position position="1"/>
    </location>
</feature>
<evidence type="ECO:0000256" key="1">
    <source>
        <dbReference type="ARBA" id="ARBA00006068"/>
    </source>
</evidence>
<evidence type="ECO:0000313" key="4">
    <source>
        <dbReference type="Proteomes" id="UP000824091"/>
    </source>
</evidence>
<reference evidence="3" key="1">
    <citation type="submission" date="2020-10" db="EMBL/GenBank/DDBJ databases">
        <authorList>
            <person name="Gilroy R."/>
        </authorList>
    </citation>
    <scope>NUCLEOTIDE SEQUENCE</scope>
    <source>
        <strain evidence="3">11300</strain>
    </source>
</reference>
<sequence length="142" mass="15537">DGQTYSFTAGENYLSGEAALAFSRERYSFAEGDNQRVKNQQAVITGIINKCTSSSTVLTNYNGILNSLEDNIQTNMTQSEISSLVRMQLGDMTGWTIQRCSLTGSGMMTPVYSIPNYSVYVMVPDESSISEAKTQINSVMGK</sequence>
<dbReference type="EMBL" id="DVMO01000124">
    <property type="protein sequence ID" value="HIU28327.1"/>
    <property type="molecule type" value="Genomic_DNA"/>
</dbReference>
<dbReference type="InterPro" id="IPR050922">
    <property type="entry name" value="LytR/CpsA/Psr_CW_biosynth"/>
</dbReference>
<reference evidence="3" key="2">
    <citation type="journal article" date="2021" name="PeerJ">
        <title>Extensive microbial diversity within the chicken gut microbiome revealed by metagenomics and culture.</title>
        <authorList>
            <person name="Gilroy R."/>
            <person name="Ravi A."/>
            <person name="Getino M."/>
            <person name="Pursley I."/>
            <person name="Horton D.L."/>
            <person name="Alikhan N.F."/>
            <person name="Baker D."/>
            <person name="Gharbi K."/>
            <person name="Hall N."/>
            <person name="Watson M."/>
            <person name="Adriaenssens E.M."/>
            <person name="Foster-Nyarko E."/>
            <person name="Jarju S."/>
            <person name="Secka A."/>
            <person name="Antonio M."/>
            <person name="Oren A."/>
            <person name="Chaudhuri R.R."/>
            <person name="La Ragione R."/>
            <person name="Hildebrand F."/>
            <person name="Pallen M.J."/>
        </authorList>
    </citation>
    <scope>NUCLEOTIDE SEQUENCE</scope>
    <source>
        <strain evidence="3">11300</strain>
    </source>
</reference>
<comment type="similarity">
    <text evidence="1">Belongs to the LytR/CpsA/Psr (LCP) family.</text>
</comment>